<feature type="domain" description="HTH hxlR-type" evidence="4">
    <location>
        <begin position="13"/>
        <end position="112"/>
    </location>
</feature>
<dbReference type="PANTHER" id="PTHR33204">
    <property type="entry name" value="TRANSCRIPTIONAL REGULATOR, MARR FAMILY"/>
    <property type="match status" value="1"/>
</dbReference>
<gene>
    <name evidence="5" type="ORF">JHL15_10390</name>
</gene>
<keyword evidence="1" id="KW-0805">Transcription regulation</keyword>
<accession>A0ABS1FUR5</accession>
<keyword evidence="3" id="KW-0804">Transcription</keyword>
<dbReference type="InterPro" id="IPR002577">
    <property type="entry name" value="HTH_HxlR"/>
</dbReference>
<dbReference type="Proteomes" id="UP000628669">
    <property type="component" value="Unassembled WGS sequence"/>
</dbReference>
<dbReference type="Pfam" id="PF01638">
    <property type="entry name" value="HxlR"/>
    <property type="match status" value="1"/>
</dbReference>
<evidence type="ECO:0000313" key="6">
    <source>
        <dbReference type="Proteomes" id="UP000628669"/>
    </source>
</evidence>
<dbReference type="EMBL" id="JAENHK010000010">
    <property type="protein sequence ID" value="MBK1896161.1"/>
    <property type="molecule type" value="Genomic_DNA"/>
</dbReference>
<keyword evidence="6" id="KW-1185">Reference proteome</keyword>
<organism evidence="5 6">
    <name type="scientific">Chryseobacterium paridis</name>
    <dbReference type="NCBI Taxonomy" id="2800328"/>
    <lineage>
        <taxon>Bacteria</taxon>
        <taxon>Pseudomonadati</taxon>
        <taxon>Bacteroidota</taxon>
        <taxon>Flavobacteriia</taxon>
        <taxon>Flavobacteriales</taxon>
        <taxon>Weeksellaceae</taxon>
        <taxon>Chryseobacterium group</taxon>
        <taxon>Chryseobacterium</taxon>
    </lineage>
</organism>
<evidence type="ECO:0000256" key="1">
    <source>
        <dbReference type="ARBA" id="ARBA00023015"/>
    </source>
</evidence>
<evidence type="ECO:0000256" key="3">
    <source>
        <dbReference type="ARBA" id="ARBA00023163"/>
    </source>
</evidence>
<evidence type="ECO:0000259" key="4">
    <source>
        <dbReference type="PROSITE" id="PS51118"/>
    </source>
</evidence>
<protein>
    <submittedName>
        <fullName evidence="5">Helix-turn-helix transcriptional regulator</fullName>
    </submittedName>
</protein>
<dbReference type="InterPro" id="IPR036390">
    <property type="entry name" value="WH_DNA-bd_sf"/>
</dbReference>
<dbReference type="Gene3D" id="1.10.10.10">
    <property type="entry name" value="Winged helix-like DNA-binding domain superfamily/Winged helix DNA-binding domain"/>
    <property type="match status" value="1"/>
</dbReference>
<proteinExistence type="predicted"/>
<dbReference type="SUPFAM" id="SSF46785">
    <property type="entry name" value="Winged helix' DNA-binding domain"/>
    <property type="match status" value="1"/>
</dbReference>
<keyword evidence="2" id="KW-0238">DNA-binding</keyword>
<dbReference type="PROSITE" id="PS51118">
    <property type="entry name" value="HTH_HXLR"/>
    <property type="match status" value="1"/>
</dbReference>
<evidence type="ECO:0000256" key="2">
    <source>
        <dbReference type="ARBA" id="ARBA00023125"/>
    </source>
</evidence>
<comment type="caution">
    <text evidence="5">The sequence shown here is derived from an EMBL/GenBank/DDBJ whole genome shotgun (WGS) entry which is preliminary data.</text>
</comment>
<dbReference type="InterPro" id="IPR036388">
    <property type="entry name" value="WH-like_DNA-bd_sf"/>
</dbReference>
<sequence>MIEKKDINKEKILAIKDAIELLSGKWKFCILHNLYHYKVMRFTDLLENSVGITPKVLSKELQELEDNLLITRTVNNTKPVTVSYSPTEYMEEVHPVIEALLNFGLKHRQKIKEK</sequence>
<reference evidence="6" key="1">
    <citation type="submission" date="2021-01" db="EMBL/GenBank/DDBJ databases">
        <title>Genome public.</title>
        <authorList>
            <person name="Liu C."/>
            <person name="Sun Q."/>
        </authorList>
    </citation>
    <scope>NUCLEOTIDE SEQUENCE [LARGE SCALE GENOMIC DNA]</scope>
    <source>
        <strain evidence="6">YIM B02567</strain>
    </source>
</reference>
<name>A0ABS1FUR5_9FLAO</name>
<evidence type="ECO:0000313" key="5">
    <source>
        <dbReference type="EMBL" id="MBK1896161.1"/>
    </source>
</evidence>
<dbReference type="RefSeq" id="WP_200245578.1">
    <property type="nucleotide sequence ID" value="NZ_JAENHK010000010.1"/>
</dbReference>